<evidence type="ECO:0000256" key="5">
    <source>
        <dbReference type="ARBA" id="ARBA00022801"/>
    </source>
</evidence>
<dbReference type="Pfam" id="PF09721">
    <property type="entry name" value="Exosortase_EpsH"/>
    <property type="match status" value="1"/>
</dbReference>
<feature type="transmembrane region" description="Helical" evidence="8">
    <location>
        <begin position="294"/>
        <end position="318"/>
    </location>
</feature>
<dbReference type="NCBIfam" id="TIGR04178">
    <property type="entry name" value="exo_archaeo"/>
    <property type="match status" value="1"/>
</dbReference>
<evidence type="ECO:0000313" key="9">
    <source>
        <dbReference type="EMBL" id="QDU53941.1"/>
    </source>
</evidence>
<feature type="transmembrane region" description="Helical" evidence="8">
    <location>
        <begin position="29"/>
        <end position="48"/>
    </location>
</feature>
<comment type="subcellular location">
    <subcellularLocation>
        <location evidence="1">Cell membrane</location>
        <topology evidence="1">Multi-pass membrane protein</topology>
    </subcellularLocation>
</comment>
<keyword evidence="5" id="KW-0378">Hydrolase</keyword>
<name>A0A518AGT5_9BACT</name>
<dbReference type="GO" id="GO:0008233">
    <property type="term" value="F:peptidase activity"/>
    <property type="evidence" value="ECO:0007669"/>
    <property type="project" value="UniProtKB-KW"/>
</dbReference>
<sequence>MSSTSVPQGVSFIGNSSELQPQSPADQRWSLVALLTGMALLIGIYWNSFTIVKDFWLDDTYSHGWIIPLLAIFLMWCQRKPLGGAIDRDQENKNMMIVGVPLAVSLTVYMLGFHAIGWVLYAVSLLICLGVVFRFHEFEVFGPMDRWIGAGLVMVSLAIRLFGTYRDNLPIDRYTFLPAMVGVFLMVGGMPLIRRMWASILFLFFMMPIPSIVEGKLLWSLQRVAAMASTTILQVLGVIAHRTGSQIHVDGLEQTLEVVGACAGMRMVTIFSAMVIALVLIIERPWWEKLILLISALPIAIITNVIRITATALLYLAVEHSAEKEFWHQVIHDWAGLAMIGVAFGIMWFEYKVLSWLFVEESGDALHSMNVPGGVPTARS</sequence>
<evidence type="ECO:0000256" key="3">
    <source>
        <dbReference type="ARBA" id="ARBA00022670"/>
    </source>
</evidence>
<keyword evidence="3" id="KW-0645">Protease</keyword>
<dbReference type="EMBL" id="CP036278">
    <property type="protein sequence ID" value="QDU53941.1"/>
    <property type="molecule type" value="Genomic_DNA"/>
</dbReference>
<keyword evidence="4 8" id="KW-0812">Transmembrane</keyword>
<dbReference type="RefSeq" id="WP_145244980.1">
    <property type="nucleotide sequence ID" value="NZ_CP036278.1"/>
</dbReference>
<evidence type="ECO:0000256" key="2">
    <source>
        <dbReference type="ARBA" id="ARBA00022475"/>
    </source>
</evidence>
<keyword evidence="2" id="KW-1003">Cell membrane</keyword>
<evidence type="ECO:0000256" key="7">
    <source>
        <dbReference type="ARBA" id="ARBA00023136"/>
    </source>
</evidence>
<keyword evidence="6 8" id="KW-1133">Transmembrane helix</keyword>
<dbReference type="GO" id="GO:0006508">
    <property type="term" value="P:proteolysis"/>
    <property type="evidence" value="ECO:0007669"/>
    <property type="project" value="UniProtKB-KW"/>
</dbReference>
<dbReference type="InterPro" id="IPR026392">
    <property type="entry name" value="Exo/Archaeosortase_dom"/>
</dbReference>
<gene>
    <name evidence="9" type="ORF">Pan181_01200</name>
</gene>
<keyword evidence="7 8" id="KW-0472">Membrane</keyword>
<evidence type="ECO:0000313" key="10">
    <source>
        <dbReference type="Proteomes" id="UP000315750"/>
    </source>
</evidence>
<keyword evidence="10" id="KW-1185">Reference proteome</keyword>
<feature type="transmembrane region" description="Helical" evidence="8">
    <location>
        <begin position="96"/>
        <end position="112"/>
    </location>
</feature>
<dbReference type="AlphaFoldDB" id="A0A518AGT5"/>
<evidence type="ECO:0000256" key="6">
    <source>
        <dbReference type="ARBA" id="ARBA00022989"/>
    </source>
</evidence>
<evidence type="ECO:0000256" key="8">
    <source>
        <dbReference type="SAM" id="Phobius"/>
    </source>
</evidence>
<feature type="transmembrane region" description="Helical" evidence="8">
    <location>
        <begin position="330"/>
        <end position="349"/>
    </location>
</feature>
<organism evidence="9 10">
    <name type="scientific">Aeoliella mucimassa</name>
    <dbReference type="NCBI Taxonomy" id="2527972"/>
    <lineage>
        <taxon>Bacteria</taxon>
        <taxon>Pseudomonadati</taxon>
        <taxon>Planctomycetota</taxon>
        <taxon>Planctomycetia</taxon>
        <taxon>Pirellulales</taxon>
        <taxon>Lacipirellulaceae</taxon>
        <taxon>Aeoliella</taxon>
    </lineage>
</organism>
<dbReference type="Proteomes" id="UP000315750">
    <property type="component" value="Chromosome"/>
</dbReference>
<dbReference type="InterPro" id="IPR019127">
    <property type="entry name" value="Exosortase"/>
</dbReference>
<feature type="transmembrane region" description="Helical" evidence="8">
    <location>
        <begin position="147"/>
        <end position="163"/>
    </location>
</feature>
<evidence type="ECO:0000256" key="4">
    <source>
        <dbReference type="ARBA" id="ARBA00022692"/>
    </source>
</evidence>
<feature type="transmembrane region" description="Helical" evidence="8">
    <location>
        <begin position="256"/>
        <end position="282"/>
    </location>
</feature>
<dbReference type="OrthoDB" id="9797363at2"/>
<evidence type="ECO:0000256" key="1">
    <source>
        <dbReference type="ARBA" id="ARBA00004651"/>
    </source>
</evidence>
<dbReference type="GO" id="GO:0005886">
    <property type="term" value="C:plasma membrane"/>
    <property type="evidence" value="ECO:0007669"/>
    <property type="project" value="UniProtKB-SubCell"/>
</dbReference>
<dbReference type="KEGG" id="amuc:Pan181_01200"/>
<reference evidence="9 10" key="1">
    <citation type="submission" date="2019-02" db="EMBL/GenBank/DDBJ databases">
        <title>Deep-cultivation of Planctomycetes and their phenomic and genomic characterization uncovers novel biology.</title>
        <authorList>
            <person name="Wiegand S."/>
            <person name="Jogler M."/>
            <person name="Boedeker C."/>
            <person name="Pinto D."/>
            <person name="Vollmers J."/>
            <person name="Rivas-Marin E."/>
            <person name="Kohn T."/>
            <person name="Peeters S.H."/>
            <person name="Heuer A."/>
            <person name="Rast P."/>
            <person name="Oberbeckmann S."/>
            <person name="Bunk B."/>
            <person name="Jeske O."/>
            <person name="Meyerdierks A."/>
            <person name="Storesund J.E."/>
            <person name="Kallscheuer N."/>
            <person name="Luecker S."/>
            <person name="Lage O.M."/>
            <person name="Pohl T."/>
            <person name="Merkel B.J."/>
            <person name="Hornburger P."/>
            <person name="Mueller R.-W."/>
            <person name="Bruemmer F."/>
            <person name="Labrenz M."/>
            <person name="Spormann A.M."/>
            <person name="Op den Camp H."/>
            <person name="Overmann J."/>
            <person name="Amann R."/>
            <person name="Jetten M.S.M."/>
            <person name="Mascher T."/>
            <person name="Medema M.H."/>
            <person name="Devos D.P."/>
            <person name="Kaster A.-K."/>
            <person name="Ovreas L."/>
            <person name="Rohde M."/>
            <person name="Galperin M.Y."/>
            <person name="Jogler C."/>
        </authorList>
    </citation>
    <scope>NUCLEOTIDE SEQUENCE [LARGE SCALE GENOMIC DNA]</scope>
    <source>
        <strain evidence="9 10">Pan181</strain>
    </source>
</reference>
<proteinExistence type="predicted"/>
<feature type="transmembrane region" description="Helical" evidence="8">
    <location>
        <begin position="225"/>
        <end position="244"/>
    </location>
</feature>
<protein>
    <submittedName>
        <fullName evidence="9">Transmembrane exosortase (Exosortase_EpsH)</fullName>
    </submittedName>
</protein>
<accession>A0A518AGT5</accession>
<feature type="transmembrane region" description="Helical" evidence="8">
    <location>
        <begin position="60"/>
        <end position="76"/>
    </location>
</feature>
<feature type="transmembrane region" description="Helical" evidence="8">
    <location>
        <begin position="175"/>
        <end position="193"/>
    </location>
</feature>